<dbReference type="AlphaFoldDB" id="A0A2T3A2D3"/>
<accession>A0A2T3A2D3</accession>
<dbReference type="EMBL" id="KZ678498">
    <property type="protein sequence ID" value="PSR81609.1"/>
    <property type="molecule type" value="Genomic_DNA"/>
</dbReference>
<gene>
    <name evidence="1" type="ORF">BD289DRAFT_34944</name>
</gene>
<dbReference type="InParanoid" id="A0A2T3A2D3"/>
<reference evidence="1 2" key="1">
    <citation type="journal article" date="2018" name="Mycol. Prog.">
        <title>Coniella lustricola, a new species from submerged detritus.</title>
        <authorList>
            <person name="Raudabaugh D.B."/>
            <person name="Iturriaga T."/>
            <person name="Carver A."/>
            <person name="Mondo S."/>
            <person name="Pangilinan J."/>
            <person name="Lipzen A."/>
            <person name="He G."/>
            <person name="Amirebrahimi M."/>
            <person name="Grigoriev I.V."/>
            <person name="Miller A.N."/>
        </authorList>
    </citation>
    <scope>NUCLEOTIDE SEQUENCE [LARGE SCALE GENOMIC DNA]</scope>
    <source>
        <strain evidence="1 2">B22-T-1</strain>
    </source>
</reference>
<proteinExistence type="predicted"/>
<protein>
    <submittedName>
        <fullName evidence="1">Uncharacterized protein</fullName>
    </submittedName>
</protein>
<name>A0A2T3A2D3_9PEZI</name>
<evidence type="ECO:0000313" key="2">
    <source>
        <dbReference type="Proteomes" id="UP000241462"/>
    </source>
</evidence>
<sequence length="152" mass="16349">MRVWLSNKEQTAIFRCSSSQTLLGFTSGTGYLNCRVICHEAAPAAKKRYLVSISEYGLCLPGSRSQTSLTHPKLILPTTLQAAEYFSSPASAPPHYPGSMSHAARHAKHETRGVVVIESALGVAACGICRATTLDLTQTRDDLTVPTTQGTR</sequence>
<organism evidence="1 2">
    <name type="scientific">Coniella lustricola</name>
    <dbReference type="NCBI Taxonomy" id="2025994"/>
    <lineage>
        <taxon>Eukaryota</taxon>
        <taxon>Fungi</taxon>
        <taxon>Dikarya</taxon>
        <taxon>Ascomycota</taxon>
        <taxon>Pezizomycotina</taxon>
        <taxon>Sordariomycetes</taxon>
        <taxon>Sordariomycetidae</taxon>
        <taxon>Diaporthales</taxon>
        <taxon>Schizoparmaceae</taxon>
        <taxon>Coniella</taxon>
    </lineage>
</organism>
<keyword evidence="2" id="KW-1185">Reference proteome</keyword>
<evidence type="ECO:0000313" key="1">
    <source>
        <dbReference type="EMBL" id="PSR81609.1"/>
    </source>
</evidence>
<dbReference type="Proteomes" id="UP000241462">
    <property type="component" value="Unassembled WGS sequence"/>
</dbReference>